<dbReference type="InterPro" id="IPR020610">
    <property type="entry name" value="Thiolase_AS"/>
</dbReference>
<proteinExistence type="inferred from homology"/>
<feature type="domain" description="Thiolase C-terminal" evidence="6">
    <location>
        <begin position="285"/>
        <end position="406"/>
    </location>
</feature>
<keyword evidence="8" id="KW-1185">Reference proteome</keyword>
<evidence type="ECO:0000259" key="5">
    <source>
        <dbReference type="Pfam" id="PF00108"/>
    </source>
</evidence>
<dbReference type="EMBL" id="JBHSON010000009">
    <property type="protein sequence ID" value="MFC5745605.1"/>
    <property type="molecule type" value="Genomic_DNA"/>
</dbReference>
<comment type="caution">
    <text evidence="7">The sequence shown here is derived from an EMBL/GenBank/DDBJ whole genome shotgun (WGS) entry which is preliminary data.</text>
</comment>
<dbReference type="InterPro" id="IPR020613">
    <property type="entry name" value="Thiolase_CS"/>
</dbReference>
<evidence type="ECO:0000313" key="8">
    <source>
        <dbReference type="Proteomes" id="UP001596074"/>
    </source>
</evidence>
<dbReference type="InterPro" id="IPR020617">
    <property type="entry name" value="Thiolase_C"/>
</dbReference>
<dbReference type="PANTHER" id="PTHR43365:SF1">
    <property type="entry name" value="ACETYL-COA C-ACYLTRANSFERASE"/>
    <property type="match status" value="1"/>
</dbReference>
<dbReference type="Pfam" id="PF00108">
    <property type="entry name" value="Thiolase_N"/>
    <property type="match status" value="1"/>
</dbReference>
<keyword evidence="2 4" id="KW-0808">Transferase</keyword>
<dbReference type="GO" id="GO:0003988">
    <property type="term" value="F:acetyl-CoA C-acyltransferase activity"/>
    <property type="evidence" value="ECO:0007669"/>
    <property type="project" value="UniProtKB-EC"/>
</dbReference>
<evidence type="ECO:0000256" key="4">
    <source>
        <dbReference type="RuleBase" id="RU003557"/>
    </source>
</evidence>
<dbReference type="Gene3D" id="3.40.47.10">
    <property type="match status" value="2"/>
</dbReference>
<dbReference type="EC" id="2.3.1.16" evidence="7"/>
<comment type="similarity">
    <text evidence="1 4">Belongs to the thiolase-like superfamily. Thiolase family.</text>
</comment>
<accession>A0ABW0ZXC7</accession>
<evidence type="ECO:0000256" key="1">
    <source>
        <dbReference type="ARBA" id="ARBA00010982"/>
    </source>
</evidence>
<dbReference type="CDD" id="cd00751">
    <property type="entry name" value="thiolase"/>
    <property type="match status" value="1"/>
</dbReference>
<gene>
    <name evidence="7" type="ORF">ACFPZN_08305</name>
</gene>
<organism evidence="7 8">
    <name type="scientific">Actinomadura rugatobispora</name>
    <dbReference type="NCBI Taxonomy" id="1994"/>
    <lineage>
        <taxon>Bacteria</taxon>
        <taxon>Bacillati</taxon>
        <taxon>Actinomycetota</taxon>
        <taxon>Actinomycetes</taxon>
        <taxon>Streptosporangiales</taxon>
        <taxon>Thermomonosporaceae</taxon>
        <taxon>Actinomadura</taxon>
    </lineage>
</organism>
<feature type="domain" description="Thiolase N-terminal" evidence="5">
    <location>
        <begin position="5"/>
        <end position="227"/>
    </location>
</feature>
<dbReference type="InterPro" id="IPR016039">
    <property type="entry name" value="Thiolase-like"/>
</dbReference>
<name>A0ABW0ZXC7_9ACTN</name>
<dbReference type="InterPro" id="IPR020616">
    <property type="entry name" value="Thiolase_N"/>
</dbReference>
<reference evidence="8" key="1">
    <citation type="journal article" date="2019" name="Int. J. Syst. Evol. Microbiol.">
        <title>The Global Catalogue of Microorganisms (GCM) 10K type strain sequencing project: providing services to taxonomists for standard genome sequencing and annotation.</title>
        <authorList>
            <consortium name="The Broad Institute Genomics Platform"/>
            <consortium name="The Broad Institute Genome Sequencing Center for Infectious Disease"/>
            <person name="Wu L."/>
            <person name="Ma J."/>
        </authorList>
    </citation>
    <scope>NUCLEOTIDE SEQUENCE [LARGE SCALE GENOMIC DNA]</scope>
    <source>
        <strain evidence="8">KCTC 42087</strain>
    </source>
</reference>
<dbReference type="RefSeq" id="WP_378281230.1">
    <property type="nucleotide sequence ID" value="NZ_JBHSON010000009.1"/>
</dbReference>
<dbReference type="PROSITE" id="PS00737">
    <property type="entry name" value="THIOLASE_2"/>
    <property type="match status" value="1"/>
</dbReference>
<evidence type="ECO:0000313" key="7">
    <source>
        <dbReference type="EMBL" id="MFC5745605.1"/>
    </source>
</evidence>
<protein>
    <submittedName>
        <fullName evidence="7">Acetyl-CoA C-acyltransferase</fullName>
        <ecNumber evidence="7">2.3.1.16</ecNumber>
    </submittedName>
</protein>
<dbReference type="PANTHER" id="PTHR43365">
    <property type="entry name" value="BLR7806 PROTEIN"/>
    <property type="match status" value="1"/>
</dbReference>
<dbReference type="Proteomes" id="UP001596074">
    <property type="component" value="Unassembled WGS sequence"/>
</dbReference>
<evidence type="ECO:0000259" key="6">
    <source>
        <dbReference type="Pfam" id="PF02803"/>
    </source>
</evidence>
<dbReference type="InterPro" id="IPR002155">
    <property type="entry name" value="Thiolase"/>
</dbReference>
<evidence type="ECO:0000256" key="2">
    <source>
        <dbReference type="ARBA" id="ARBA00022679"/>
    </source>
</evidence>
<evidence type="ECO:0000256" key="3">
    <source>
        <dbReference type="ARBA" id="ARBA00023315"/>
    </source>
</evidence>
<dbReference type="PIRSF" id="PIRSF000429">
    <property type="entry name" value="Ac-CoA_Ac_transf"/>
    <property type="match status" value="1"/>
</dbReference>
<sequence>MQNAVIVDVVRTPRGRGRPGGALSGIHPQELLAGVLRELEKRTGLDPAEVEDVLTGCANAVGDHGDCVARLSVLAAGWPDHVPGLTMNRFCGSGQQAINTAAMMIAAGQADTVVASGVEMMSRYPAGGPLTLDGGNARLRARHPLVPQGVSADLIATLDGIGRSDVDAYALESQRRAAAAIEDGRFGGSMVPVLADDGSVILDREELPRATSMEALAGLPASFAQLGGADLEGYDRTFDEMCRTVYPHVAQVQHVHHAGNSSGLADGAAAVLLADERTARERGWRPRARVLATASTGAEPVAMLTAPAPAVLKCARRAGMTLADIDLFEVNEAFASVVLRFLRETGTDPAAVNVNGGAIALGHPIGASGPILFATLLDELERRDLSTGAVTMCTGGGMATATIIERI</sequence>
<dbReference type="SUPFAM" id="SSF53901">
    <property type="entry name" value="Thiolase-like"/>
    <property type="match status" value="2"/>
</dbReference>
<keyword evidence="3 4" id="KW-0012">Acyltransferase</keyword>
<dbReference type="PROSITE" id="PS00099">
    <property type="entry name" value="THIOLASE_3"/>
    <property type="match status" value="1"/>
</dbReference>
<dbReference type="NCBIfam" id="TIGR01930">
    <property type="entry name" value="AcCoA-C-Actrans"/>
    <property type="match status" value="1"/>
</dbReference>
<dbReference type="Pfam" id="PF02803">
    <property type="entry name" value="Thiolase_C"/>
    <property type="match status" value="1"/>
</dbReference>